<dbReference type="SUPFAM" id="SSF57903">
    <property type="entry name" value="FYVE/PHD zinc finger"/>
    <property type="match status" value="1"/>
</dbReference>
<dbReference type="EMBL" id="JXTB01000189">
    <property type="protein sequence ID" value="PON54873.1"/>
    <property type="molecule type" value="Genomic_DNA"/>
</dbReference>
<evidence type="ECO:0000256" key="2">
    <source>
        <dbReference type="ARBA" id="ARBA00022771"/>
    </source>
</evidence>
<keyword evidence="1" id="KW-0479">Metal-binding</keyword>
<dbReference type="InterPro" id="IPR013083">
    <property type="entry name" value="Znf_RING/FYVE/PHD"/>
</dbReference>
<comment type="caution">
    <text evidence="4">The sequence shown here is derived from an EMBL/GenBank/DDBJ whole genome shotgun (WGS) entry which is preliminary data.</text>
</comment>
<keyword evidence="3" id="KW-0862">Zinc</keyword>
<accession>A0A2P5C1D1</accession>
<dbReference type="GO" id="GO:0008270">
    <property type="term" value="F:zinc ion binding"/>
    <property type="evidence" value="ECO:0007669"/>
    <property type="project" value="UniProtKB-KW"/>
</dbReference>
<keyword evidence="2" id="KW-0863">Zinc-finger</keyword>
<proteinExistence type="predicted"/>
<dbReference type="AlphaFoldDB" id="A0A2P5C1D1"/>
<dbReference type="Gene3D" id="3.30.40.10">
    <property type="entry name" value="Zinc/RING finger domain, C3HC4 (zinc finger)"/>
    <property type="match status" value="1"/>
</dbReference>
<name>A0A2P5C1D1_PARAD</name>
<gene>
    <name evidence="4" type="ORF">PanWU01x14_192390</name>
</gene>
<dbReference type="InterPro" id="IPR011011">
    <property type="entry name" value="Znf_FYVE_PHD"/>
</dbReference>
<dbReference type="OrthoDB" id="10275418at2759"/>
<protein>
    <submittedName>
        <fullName evidence="4">Zinc finger, FYVE/PHD-type</fullName>
    </submittedName>
</protein>
<keyword evidence="5" id="KW-1185">Reference proteome</keyword>
<sequence length="67" mass="7666">MPEEIWSAFTPQIQCNMCKTWFHAQRMNFLTVAKAQHSNKFRCPVCPVCSTKTAQTGHLEQSSSQFS</sequence>
<evidence type="ECO:0000313" key="5">
    <source>
        <dbReference type="Proteomes" id="UP000237105"/>
    </source>
</evidence>
<reference evidence="5" key="1">
    <citation type="submission" date="2016-06" db="EMBL/GenBank/DDBJ databases">
        <title>Parallel loss of symbiosis genes in relatives of nitrogen-fixing non-legume Parasponia.</title>
        <authorList>
            <person name="Van Velzen R."/>
            <person name="Holmer R."/>
            <person name="Bu F."/>
            <person name="Rutten L."/>
            <person name="Van Zeijl A."/>
            <person name="Liu W."/>
            <person name="Santuari L."/>
            <person name="Cao Q."/>
            <person name="Sharma T."/>
            <person name="Shen D."/>
            <person name="Roswanjaya Y."/>
            <person name="Wardhani T."/>
            <person name="Kalhor M.S."/>
            <person name="Jansen J."/>
            <person name="Van den Hoogen J."/>
            <person name="Gungor B."/>
            <person name="Hartog M."/>
            <person name="Hontelez J."/>
            <person name="Verver J."/>
            <person name="Yang W.-C."/>
            <person name="Schijlen E."/>
            <person name="Repin R."/>
            <person name="Schilthuizen M."/>
            <person name="Schranz E."/>
            <person name="Heidstra R."/>
            <person name="Miyata K."/>
            <person name="Fedorova E."/>
            <person name="Kohlen W."/>
            <person name="Bisseling T."/>
            <person name="Smit S."/>
            <person name="Geurts R."/>
        </authorList>
    </citation>
    <scope>NUCLEOTIDE SEQUENCE [LARGE SCALE GENOMIC DNA]</scope>
    <source>
        <strain evidence="5">cv. WU1-14</strain>
    </source>
</reference>
<dbReference type="Proteomes" id="UP000237105">
    <property type="component" value="Unassembled WGS sequence"/>
</dbReference>
<evidence type="ECO:0000256" key="1">
    <source>
        <dbReference type="ARBA" id="ARBA00022723"/>
    </source>
</evidence>
<evidence type="ECO:0000313" key="4">
    <source>
        <dbReference type="EMBL" id="PON54873.1"/>
    </source>
</evidence>
<evidence type="ECO:0000256" key="3">
    <source>
        <dbReference type="ARBA" id="ARBA00022833"/>
    </source>
</evidence>
<organism evidence="4 5">
    <name type="scientific">Parasponia andersonii</name>
    <name type="common">Sponia andersonii</name>
    <dbReference type="NCBI Taxonomy" id="3476"/>
    <lineage>
        <taxon>Eukaryota</taxon>
        <taxon>Viridiplantae</taxon>
        <taxon>Streptophyta</taxon>
        <taxon>Embryophyta</taxon>
        <taxon>Tracheophyta</taxon>
        <taxon>Spermatophyta</taxon>
        <taxon>Magnoliopsida</taxon>
        <taxon>eudicotyledons</taxon>
        <taxon>Gunneridae</taxon>
        <taxon>Pentapetalae</taxon>
        <taxon>rosids</taxon>
        <taxon>fabids</taxon>
        <taxon>Rosales</taxon>
        <taxon>Cannabaceae</taxon>
        <taxon>Parasponia</taxon>
    </lineage>
</organism>